<name>A0A0H1B997_9EURO</name>
<evidence type="ECO:0000256" key="6">
    <source>
        <dbReference type="ARBA" id="ARBA00022840"/>
    </source>
</evidence>
<feature type="transmembrane region" description="Helical" evidence="11">
    <location>
        <begin position="206"/>
        <end position="228"/>
    </location>
</feature>
<dbReference type="GO" id="GO:0005524">
    <property type="term" value="F:ATP binding"/>
    <property type="evidence" value="ECO:0007669"/>
    <property type="project" value="UniProtKB-KW"/>
</dbReference>
<feature type="compositionally biased region" description="Basic and acidic residues" evidence="10">
    <location>
        <begin position="275"/>
        <end position="287"/>
    </location>
</feature>
<keyword evidence="4 11" id="KW-0812">Transmembrane</keyword>
<dbReference type="CDD" id="cd03253">
    <property type="entry name" value="ABCC_ATM1_transporter"/>
    <property type="match status" value="1"/>
</dbReference>
<dbReference type="PANTHER" id="PTHR24221:SF651">
    <property type="entry name" value="HEAVY METAL TOLERANCE PROTEIN"/>
    <property type="match status" value="1"/>
</dbReference>
<evidence type="ECO:0000259" key="12">
    <source>
        <dbReference type="PROSITE" id="PS50893"/>
    </source>
</evidence>
<dbReference type="PROSITE" id="PS50893">
    <property type="entry name" value="ABC_TRANSPORTER_2"/>
    <property type="match status" value="1"/>
</dbReference>
<dbReference type="Pfam" id="PF00664">
    <property type="entry name" value="ABC_membrane"/>
    <property type="match status" value="1"/>
</dbReference>
<evidence type="ECO:0000256" key="9">
    <source>
        <dbReference type="ARBA" id="ARBA00024363"/>
    </source>
</evidence>
<reference evidence="15" key="1">
    <citation type="journal article" date="2015" name="PLoS Genet.">
        <title>The dynamic genome and transcriptome of the human fungal pathogen Blastomyces and close relative Emmonsia.</title>
        <authorList>
            <person name="Munoz J.F."/>
            <person name="Gauthier G.M."/>
            <person name="Desjardins C.A."/>
            <person name="Gallo J.E."/>
            <person name="Holder J."/>
            <person name="Sullivan T.D."/>
            <person name="Marty A.J."/>
            <person name="Carmen J.C."/>
            <person name="Chen Z."/>
            <person name="Ding L."/>
            <person name="Gujja S."/>
            <person name="Magrini V."/>
            <person name="Misas E."/>
            <person name="Mitreva M."/>
            <person name="Priest M."/>
            <person name="Saif S."/>
            <person name="Whiston E.A."/>
            <person name="Young S."/>
            <person name="Zeng Q."/>
            <person name="Goldman W.E."/>
            <person name="Mardis E.R."/>
            <person name="Taylor J.W."/>
            <person name="McEwen J.G."/>
            <person name="Clay O.K."/>
            <person name="Klein B.S."/>
            <person name="Cuomo C.A."/>
        </authorList>
    </citation>
    <scope>NUCLEOTIDE SEQUENCE [LARGE SCALE GENOMIC DNA]</scope>
    <source>
        <strain evidence="15">UAMH 139</strain>
    </source>
</reference>
<dbReference type="InterPro" id="IPR039421">
    <property type="entry name" value="Type_1_exporter"/>
</dbReference>
<evidence type="ECO:0000313" key="14">
    <source>
        <dbReference type="EMBL" id="KLJ08024.1"/>
    </source>
</evidence>
<dbReference type="OrthoDB" id="6500128at2759"/>
<dbReference type="SMART" id="SM00382">
    <property type="entry name" value="AAA"/>
    <property type="match status" value="1"/>
</dbReference>
<feature type="transmembrane region" description="Helical" evidence="11">
    <location>
        <begin position="323"/>
        <end position="342"/>
    </location>
</feature>
<comment type="similarity">
    <text evidence="2">Belongs to the ABC transporter superfamily. ABCB family. Multidrug resistance exporter (TC 3.A.1.201) subfamily.</text>
</comment>
<dbReference type="SUPFAM" id="SSF52540">
    <property type="entry name" value="P-loop containing nucleoside triphosphate hydrolases"/>
    <property type="match status" value="1"/>
</dbReference>
<evidence type="ECO:0000256" key="1">
    <source>
        <dbReference type="ARBA" id="ARBA00004141"/>
    </source>
</evidence>
<dbReference type="PROSITE" id="PS50929">
    <property type="entry name" value="ABC_TM1F"/>
    <property type="match status" value="1"/>
</dbReference>
<feature type="region of interest" description="Disordered" evidence="10">
    <location>
        <begin position="896"/>
        <end position="934"/>
    </location>
</feature>
<dbReference type="GO" id="GO:0140359">
    <property type="term" value="F:ABC-type transporter activity"/>
    <property type="evidence" value="ECO:0007669"/>
    <property type="project" value="InterPro"/>
</dbReference>
<dbReference type="STRING" id="2060906.A0A0H1B997"/>
<keyword evidence="6" id="KW-0067">ATP-binding</keyword>
<dbReference type="InterPro" id="IPR003439">
    <property type="entry name" value="ABC_transporter-like_ATP-bd"/>
</dbReference>
<evidence type="ECO:0000259" key="13">
    <source>
        <dbReference type="PROSITE" id="PS50929"/>
    </source>
</evidence>
<evidence type="ECO:0000256" key="4">
    <source>
        <dbReference type="ARBA" id="ARBA00022692"/>
    </source>
</evidence>
<feature type="transmembrane region" description="Helical" evidence="11">
    <location>
        <begin position="129"/>
        <end position="147"/>
    </location>
</feature>
<dbReference type="FunFam" id="1.20.1560.10:FF:000050">
    <property type="entry name" value="Vacuolar ABC heavy metal transporter (Hmt1)"/>
    <property type="match status" value="1"/>
</dbReference>
<evidence type="ECO:0008006" key="16">
    <source>
        <dbReference type="Google" id="ProtNLM"/>
    </source>
</evidence>
<feature type="compositionally biased region" description="Low complexity" evidence="10">
    <location>
        <begin position="904"/>
        <end position="916"/>
    </location>
</feature>
<dbReference type="Proteomes" id="UP000053573">
    <property type="component" value="Unassembled WGS sequence"/>
</dbReference>
<keyword evidence="8 11" id="KW-0472">Membrane</keyword>
<keyword evidence="7 11" id="KW-1133">Transmembrane helix</keyword>
<evidence type="ECO:0000256" key="2">
    <source>
        <dbReference type="ARBA" id="ARBA00007577"/>
    </source>
</evidence>
<dbReference type="PROSITE" id="PS00211">
    <property type="entry name" value="ABC_TRANSPORTER_1"/>
    <property type="match status" value="1"/>
</dbReference>
<dbReference type="Gene3D" id="3.40.50.300">
    <property type="entry name" value="P-loop containing nucleotide triphosphate hydrolases"/>
    <property type="match status" value="1"/>
</dbReference>
<feature type="transmembrane region" description="Helical" evidence="11">
    <location>
        <begin position="470"/>
        <end position="489"/>
    </location>
</feature>
<dbReference type="SUPFAM" id="SSF90123">
    <property type="entry name" value="ABC transporter transmembrane region"/>
    <property type="match status" value="1"/>
</dbReference>
<protein>
    <recommendedName>
        <fullName evidence="16">ATP-binding cassette, subfamily B</fullName>
    </recommendedName>
</protein>
<feature type="transmembrane region" description="Helical" evidence="11">
    <location>
        <begin position="95"/>
        <end position="117"/>
    </location>
</feature>
<evidence type="ECO:0000256" key="5">
    <source>
        <dbReference type="ARBA" id="ARBA00022741"/>
    </source>
</evidence>
<dbReference type="AlphaFoldDB" id="A0A0H1B997"/>
<feature type="transmembrane region" description="Helical" evidence="11">
    <location>
        <begin position="560"/>
        <end position="578"/>
    </location>
</feature>
<dbReference type="Gene3D" id="1.20.1560.10">
    <property type="entry name" value="ABC transporter type 1, transmembrane domain"/>
    <property type="match status" value="1"/>
</dbReference>
<keyword evidence="3" id="KW-0813">Transport</keyword>
<dbReference type="FunFam" id="3.40.50.300:FF:000186">
    <property type="entry name" value="ATP-binding cassette sub-family B member 7, mitochondrial"/>
    <property type="match status" value="1"/>
</dbReference>
<comment type="subcellular location">
    <subcellularLocation>
        <location evidence="1">Membrane</location>
        <topology evidence="1">Multi-pass membrane protein</topology>
    </subcellularLocation>
</comment>
<evidence type="ECO:0000313" key="15">
    <source>
        <dbReference type="Proteomes" id="UP000053573"/>
    </source>
</evidence>
<dbReference type="InterPro" id="IPR027417">
    <property type="entry name" value="P-loop_NTPase"/>
</dbReference>
<evidence type="ECO:0000256" key="7">
    <source>
        <dbReference type="ARBA" id="ARBA00022989"/>
    </source>
</evidence>
<dbReference type="GO" id="GO:0000041">
    <property type="term" value="P:transition metal ion transport"/>
    <property type="evidence" value="ECO:0007669"/>
    <property type="project" value="UniProtKB-ARBA"/>
</dbReference>
<dbReference type="EMBL" id="LDEV01002690">
    <property type="protein sequence ID" value="KLJ08024.1"/>
    <property type="molecule type" value="Genomic_DNA"/>
</dbReference>
<comment type="similarity">
    <text evidence="9">Belongs to the ABC transporter superfamily. ABCB family. Heavy Metal importer (TC 3.A.1.210) subfamily.</text>
</comment>
<keyword evidence="5" id="KW-0547">Nucleotide-binding</keyword>
<dbReference type="CDD" id="cd18583">
    <property type="entry name" value="ABC_6TM_HMT1"/>
    <property type="match status" value="1"/>
</dbReference>
<dbReference type="InterPro" id="IPR003593">
    <property type="entry name" value="AAA+_ATPase"/>
</dbReference>
<organism evidence="14 15">
    <name type="scientific">Blastomyces silverae</name>
    <dbReference type="NCBI Taxonomy" id="2060906"/>
    <lineage>
        <taxon>Eukaryota</taxon>
        <taxon>Fungi</taxon>
        <taxon>Dikarya</taxon>
        <taxon>Ascomycota</taxon>
        <taxon>Pezizomycotina</taxon>
        <taxon>Eurotiomycetes</taxon>
        <taxon>Eurotiomycetidae</taxon>
        <taxon>Onygenales</taxon>
        <taxon>Ajellomycetaceae</taxon>
        <taxon>Blastomyces</taxon>
    </lineage>
</organism>
<dbReference type="InterPro" id="IPR036640">
    <property type="entry name" value="ABC1_TM_sf"/>
</dbReference>
<dbReference type="GO" id="GO:0016887">
    <property type="term" value="F:ATP hydrolysis activity"/>
    <property type="evidence" value="ECO:0007669"/>
    <property type="project" value="InterPro"/>
</dbReference>
<feature type="transmembrane region" description="Helical" evidence="11">
    <location>
        <begin position="159"/>
        <end position="180"/>
    </location>
</feature>
<evidence type="ECO:0000256" key="3">
    <source>
        <dbReference type="ARBA" id="ARBA00022448"/>
    </source>
</evidence>
<keyword evidence="15" id="KW-1185">Reference proteome</keyword>
<feature type="transmembrane region" description="Helical" evidence="11">
    <location>
        <begin position="28"/>
        <end position="47"/>
    </location>
</feature>
<evidence type="ECO:0000256" key="10">
    <source>
        <dbReference type="SAM" id="MobiDB-lite"/>
    </source>
</evidence>
<feature type="region of interest" description="Disordered" evidence="10">
    <location>
        <begin position="244"/>
        <end position="287"/>
    </location>
</feature>
<gene>
    <name evidence="14" type="ORF">EMPG_16519</name>
</gene>
<dbReference type="InterPro" id="IPR011527">
    <property type="entry name" value="ABC1_TM_dom"/>
</dbReference>
<feature type="domain" description="ABC transmembrane type-1" evidence="13">
    <location>
        <begin position="326"/>
        <end position="613"/>
    </location>
</feature>
<dbReference type="PANTHER" id="PTHR24221">
    <property type="entry name" value="ATP-BINDING CASSETTE SUB-FAMILY B"/>
    <property type="match status" value="1"/>
</dbReference>
<feature type="compositionally biased region" description="Basic and acidic residues" evidence="10">
    <location>
        <begin position="918"/>
        <end position="934"/>
    </location>
</feature>
<proteinExistence type="inferred from homology"/>
<accession>A0A0H1B997</accession>
<comment type="caution">
    <text evidence="14">The sequence shown here is derived from an EMBL/GenBank/DDBJ whole genome shotgun (WGS) entry which is preliminary data.</text>
</comment>
<evidence type="ECO:0000256" key="8">
    <source>
        <dbReference type="ARBA" id="ARBA00023136"/>
    </source>
</evidence>
<feature type="transmembrane region" description="Helical" evidence="11">
    <location>
        <begin position="444"/>
        <end position="464"/>
    </location>
</feature>
<dbReference type="Pfam" id="PF00005">
    <property type="entry name" value="ABC_tran"/>
    <property type="match status" value="1"/>
</dbReference>
<dbReference type="InterPro" id="IPR017871">
    <property type="entry name" value="ABC_transporter-like_CS"/>
</dbReference>
<feature type="domain" description="ABC transporter" evidence="12">
    <location>
        <begin position="647"/>
        <end position="881"/>
    </location>
</feature>
<sequence>MDFSGSAGSAPSFSHTEIRRLLDYTRSISPVIIIVIFLFAFVSRSVISARKIPAHPPAIRTGPGGRPLPTRMRSTAVFAPTVSDFSSNAKLTFKWLSVGVLLTFVADAAITMTHVIVDRQMHWWCGQSRVIYIVLSFFAYTVILISLVDTTPSPTYAQLLPWTLAIPLELIILGGCLALYTSPHHEPIVGNPAGGPLRNTMTSWEIVEIIIAVVRVFTLLGIVVFYTLNSIGWESRRRQATARFASREASETTRLLNGHPTGMNGDGYGSSPPNRKHDPDPKPAEDAWVRPTTVPSTSWWEYLSGYSLFFPYLWPSKSPRLQLIVVACFFLVIFQLVINVLVPIQIGRITNVLSGDTGEEFYIPWRGICLYVVFRWLQGSQGLIGSLRSFLWIPVGQYSYMELSTAAFEHVHSLSLDFHLGKKTGEVLSALSKGNSINTFLEQFTFQVVPMLIDLCVAVGYFWIVFDVYYALVVAIVTFIYLYVTIRMAQWRAAIRRQMVNASRQEDAVKNDSMVSYETVKYFNAEQYEFGRYRGAVTDFQKAEYHVLFSLTLMNTCQNTVFMLGLLITCFLAAYQVATGEQKVGKFVSLLTYMAQLQGPLNFFGTFFRSIQSAMINSERMLELFREQPTVVDGPNARELPRCNGEIIFNDVKFAYDTRKPALTGLSFHCRPGTTTALVGESGGGKSTVFRLLFRFYNASLGHILIDGHKVENLTIDSVRRHIGVVPQDTVLFNETLMYNLKYANPTATDEEVYAACRAASIHDKILAFPDGYQTKVGERGLRLSGGEKQRVAIARTIIKNPRIILLDEATAALDTETEEHIQGALSTLSKGRTMLVIAHRLSTITTADQILVLHNGQVAESGTHEQLLSQKGRYASMWRKQIRAQRAAAEAQVLQDRAERLRSAPAAGGDDSSSQSDEERNRTSSRLERSSLS</sequence>
<evidence type="ECO:0000256" key="11">
    <source>
        <dbReference type="SAM" id="Phobius"/>
    </source>
</evidence>
<dbReference type="GO" id="GO:0005774">
    <property type="term" value="C:vacuolar membrane"/>
    <property type="evidence" value="ECO:0007669"/>
    <property type="project" value="TreeGrafter"/>
</dbReference>